<gene>
    <name evidence="1" type="ORF">CGC20_1415</name>
    <name evidence="2" type="ORF">CGC20_33265</name>
</gene>
<evidence type="ECO:0000313" key="1">
    <source>
        <dbReference type="EMBL" id="TPP43929.1"/>
    </source>
</evidence>
<evidence type="ECO:0000313" key="3">
    <source>
        <dbReference type="Proteomes" id="UP000318821"/>
    </source>
</evidence>
<reference evidence="3" key="1">
    <citation type="submission" date="2019-02" db="EMBL/GenBank/DDBJ databases">
        <title>FDA dAtabase for Regulatory Grade micrObial Sequences (FDA-ARGOS): Supporting development and validation of Infectious Disease Dx tests.</title>
        <authorList>
            <person name="Duncan R."/>
            <person name="Fisher C."/>
            <person name="Tallon L."/>
            <person name="Sadzewicz L."/>
            <person name="Sengamalay N."/>
            <person name="Ott S."/>
            <person name="Godinez A."/>
            <person name="Nagaraj S."/>
            <person name="Vavikolanu K."/>
            <person name="Vyas G."/>
            <person name="Nadendla S."/>
            <person name="Aluvathingal J."/>
            <person name="Sichtig H."/>
        </authorList>
    </citation>
    <scope>NUCLEOTIDE SEQUENCE [LARGE SCALE GENOMIC DNA]</scope>
    <source>
        <strain evidence="3">FDAARGOS_360</strain>
    </source>
</reference>
<protein>
    <submittedName>
        <fullName evidence="1">Uncharacterized protein</fullName>
    </submittedName>
</protein>
<proteinExistence type="predicted"/>
<sequence length="470" mass="50428">MQDQWKIDLESEDHRSRRDMTEKSIARYVKGEVERQVTSSSTSSSVFVSDCTWIMGASVAQPSYLCCGLSNGSVCLLNTSNLSKIYLFEVDRDSRRSQRDSDRGGQGQGPGRVSAASQQLVAVATHTVSAGTNPAAVQTLLCMTLDNVVCVCPMDMSTVLERKKVSRSDMAKVKPFPAVAAGAVLHSSVHFNSKGSGILALLCIEQESSAAPGASSIRYCAAVLSSPDETVTLQSKYASEDDWHTLAPPSAGGDSRPGAPVELCYCGWWSADTLVCVWSNSALQFLQAAGMQVVGECGLLHHCTSDAVTNATVTRPGAAEASDGASSGLIAVVLDHNVAASFYVTARHSASASAQEPKRHRIEAFLTVTLTPTMQTYCTEDIPIRELHLVRSFSWTIVLLLESGALVFLDAETMRLSVHRPVNRLRAPDAGRYHAGPLMVAPRNFFCVLSGKPFSAVVVEHNTAILLKSQ</sequence>
<accession>A0A504X9T0</accession>
<dbReference type="VEuPathDB" id="TriTrypDB:LdCL_270006600"/>
<organism evidence="1 3">
    <name type="scientific">Leishmania donovani</name>
    <dbReference type="NCBI Taxonomy" id="5661"/>
    <lineage>
        <taxon>Eukaryota</taxon>
        <taxon>Discoba</taxon>
        <taxon>Euglenozoa</taxon>
        <taxon>Kinetoplastea</taxon>
        <taxon>Metakinetoplastina</taxon>
        <taxon>Trypanosomatida</taxon>
        <taxon>Trypanosomatidae</taxon>
        <taxon>Leishmaniinae</taxon>
        <taxon>Leishmania</taxon>
    </lineage>
</organism>
<dbReference type="AlphaFoldDB" id="A0A504X9T0"/>
<name>A0A504X9T0_LEIDO</name>
<dbReference type="VEuPathDB" id="TriTrypDB:LDHU3_27.0220"/>
<dbReference type="EMBL" id="RHLD01000019">
    <property type="protein sequence ID" value="TPP43929.1"/>
    <property type="molecule type" value="Genomic_DNA"/>
</dbReference>
<evidence type="ECO:0000313" key="2">
    <source>
        <dbReference type="EMBL" id="TPP46169.1"/>
    </source>
</evidence>
<dbReference type="EMBL" id="RHLD01000016">
    <property type="protein sequence ID" value="TPP46169.1"/>
    <property type="molecule type" value="Genomic_DNA"/>
</dbReference>
<reference evidence="1" key="2">
    <citation type="submission" date="2019-02" db="EMBL/GenBank/DDBJ databases">
        <title>FDA dAtabase for Regulatory Grade micrObial Sequences (FDA-ARGOS): Supporting development and validation of Infectious Disease Dx tests.</title>
        <authorList>
            <person name="Duncan R."/>
            <person name="Fisher C."/>
            <person name="Tallon L.J."/>
            <person name="Sadzewicz L."/>
            <person name="Sengamalay N."/>
            <person name="Ott S."/>
            <person name="Godinez A."/>
            <person name="Nagaraj S."/>
            <person name="Nadendla S."/>
            <person name="Sichtig H."/>
        </authorList>
    </citation>
    <scope>NUCLEOTIDE SEQUENCE</scope>
    <source>
        <strain evidence="1">FDAARGOS_360</strain>
    </source>
</reference>
<dbReference type="Proteomes" id="UP000318821">
    <property type="component" value="Unassembled WGS sequence"/>
</dbReference>
<comment type="caution">
    <text evidence="1">The sequence shown here is derived from an EMBL/GenBank/DDBJ whole genome shotgun (WGS) entry which is preliminary data.</text>
</comment>
<dbReference type="VEuPathDB" id="TriTrypDB:LdBPK_270170.1"/>